<evidence type="ECO:0000256" key="1">
    <source>
        <dbReference type="SAM" id="MobiDB-lite"/>
    </source>
</evidence>
<gene>
    <name evidence="3" type="ORF">B0H15DRAFT_806935</name>
</gene>
<proteinExistence type="predicted"/>
<keyword evidence="2" id="KW-0732">Signal</keyword>
<dbReference type="AlphaFoldDB" id="A0AAD6TR31"/>
<evidence type="ECO:0000256" key="2">
    <source>
        <dbReference type="SAM" id="SignalP"/>
    </source>
</evidence>
<protein>
    <submittedName>
        <fullName evidence="3">Uncharacterized protein</fullName>
    </submittedName>
</protein>
<sequence>MHKVRLLCTLILLSALLTSFPLLPCSTNLSHLMSLPSQPVSTTTCTALSAYGARAQQCSPCCNFRAYQYERAEDAFILGDVDFNLAPETSTRGSNFEGQRLYQKSPLVSGSIATPGAAVRRYLQTFSWRRSRSRDSRYSRKGRGSPRVVHARDANPKATASPTTPPKSFLPFPSQRQSPPRVATWLSAHGTFFRLSNAALMAQYTLGHRALFKADSRSLEHLLRLQPRRLYDSAAANAIVDTFI</sequence>
<feature type="signal peptide" evidence="2">
    <location>
        <begin position="1"/>
        <end position="19"/>
    </location>
</feature>
<comment type="caution">
    <text evidence="3">The sequence shown here is derived from an EMBL/GenBank/DDBJ whole genome shotgun (WGS) entry which is preliminary data.</text>
</comment>
<organism evidence="3 4">
    <name type="scientific">Mycena belliarum</name>
    <dbReference type="NCBI Taxonomy" id="1033014"/>
    <lineage>
        <taxon>Eukaryota</taxon>
        <taxon>Fungi</taxon>
        <taxon>Dikarya</taxon>
        <taxon>Basidiomycota</taxon>
        <taxon>Agaricomycotina</taxon>
        <taxon>Agaricomycetes</taxon>
        <taxon>Agaricomycetidae</taxon>
        <taxon>Agaricales</taxon>
        <taxon>Marasmiineae</taxon>
        <taxon>Mycenaceae</taxon>
        <taxon>Mycena</taxon>
    </lineage>
</organism>
<evidence type="ECO:0000313" key="4">
    <source>
        <dbReference type="Proteomes" id="UP001222325"/>
    </source>
</evidence>
<dbReference type="EMBL" id="JARJCN010000121">
    <property type="protein sequence ID" value="KAJ7071890.1"/>
    <property type="molecule type" value="Genomic_DNA"/>
</dbReference>
<evidence type="ECO:0000313" key="3">
    <source>
        <dbReference type="EMBL" id="KAJ7071890.1"/>
    </source>
</evidence>
<reference evidence="3" key="1">
    <citation type="submission" date="2023-03" db="EMBL/GenBank/DDBJ databases">
        <title>Massive genome expansion in bonnet fungi (Mycena s.s.) driven by repeated elements and novel gene families across ecological guilds.</title>
        <authorList>
            <consortium name="Lawrence Berkeley National Laboratory"/>
            <person name="Harder C.B."/>
            <person name="Miyauchi S."/>
            <person name="Viragh M."/>
            <person name="Kuo A."/>
            <person name="Thoen E."/>
            <person name="Andreopoulos B."/>
            <person name="Lu D."/>
            <person name="Skrede I."/>
            <person name="Drula E."/>
            <person name="Henrissat B."/>
            <person name="Morin E."/>
            <person name="Kohler A."/>
            <person name="Barry K."/>
            <person name="LaButti K."/>
            <person name="Morin E."/>
            <person name="Salamov A."/>
            <person name="Lipzen A."/>
            <person name="Mereny Z."/>
            <person name="Hegedus B."/>
            <person name="Baldrian P."/>
            <person name="Stursova M."/>
            <person name="Weitz H."/>
            <person name="Taylor A."/>
            <person name="Grigoriev I.V."/>
            <person name="Nagy L.G."/>
            <person name="Martin F."/>
            <person name="Kauserud H."/>
        </authorList>
    </citation>
    <scope>NUCLEOTIDE SEQUENCE</scope>
    <source>
        <strain evidence="3">CBHHK173m</strain>
    </source>
</reference>
<feature type="chain" id="PRO_5041906590" evidence="2">
    <location>
        <begin position="20"/>
        <end position="244"/>
    </location>
</feature>
<keyword evidence="4" id="KW-1185">Reference proteome</keyword>
<accession>A0AAD6TR31</accession>
<name>A0AAD6TR31_9AGAR</name>
<feature type="region of interest" description="Disordered" evidence="1">
    <location>
        <begin position="134"/>
        <end position="176"/>
    </location>
</feature>
<dbReference type="Proteomes" id="UP001222325">
    <property type="component" value="Unassembled WGS sequence"/>
</dbReference>